<dbReference type="EMBL" id="JBHMAU010000053">
    <property type="protein sequence ID" value="MFB9776433.1"/>
    <property type="molecule type" value="Genomic_DNA"/>
</dbReference>
<proteinExistence type="inferred from homology"/>
<evidence type="ECO:0000256" key="2">
    <source>
        <dbReference type="ARBA" id="ARBA00023015"/>
    </source>
</evidence>
<protein>
    <submittedName>
        <fullName evidence="7">LysR family transcriptional regulator</fullName>
    </submittedName>
</protein>
<comment type="similarity">
    <text evidence="1">Belongs to the LysR transcriptional regulatory family.</text>
</comment>
<evidence type="ECO:0000313" key="8">
    <source>
        <dbReference type="Proteomes" id="UP001589707"/>
    </source>
</evidence>
<gene>
    <name evidence="7" type="ORF">ACFFN1_08450</name>
</gene>
<reference evidence="7 8" key="1">
    <citation type="submission" date="2024-09" db="EMBL/GenBank/DDBJ databases">
        <authorList>
            <person name="Sun Q."/>
            <person name="Mori K."/>
        </authorList>
    </citation>
    <scope>NUCLEOTIDE SEQUENCE [LARGE SCALE GENOMIC DNA]</scope>
    <source>
        <strain evidence="7 8">JCM 11683</strain>
    </source>
</reference>
<feature type="domain" description="HTH lysR-type" evidence="6">
    <location>
        <begin position="23"/>
        <end position="77"/>
    </location>
</feature>
<feature type="region of interest" description="Disordered" evidence="5">
    <location>
        <begin position="332"/>
        <end position="352"/>
    </location>
</feature>
<keyword evidence="3" id="KW-0238">DNA-binding</keyword>
<dbReference type="PROSITE" id="PS50931">
    <property type="entry name" value="HTH_LYSR"/>
    <property type="match status" value="1"/>
</dbReference>
<dbReference type="Gene3D" id="1.10.10.10">
    <property type="entry name" value="Winged helix-like DNA-binding domain superfamily/Winged helix DNA-binding domain"/>
    <property type="match status" value="1"/>
</dbReference>
<name>A0ABV5X2N1_9MICO</name>
<organism evidence="7 8">
    <name type="scientific">Brevibacterium otitidis</name>
    <dbReference type="NCBI Taxonomy" id="53364"/>
    <lineage>
        <taxon>Bacteria</taxon>
        <taxon>Bacillati</taxon>
        <taxon>Actinomycetota</taxon>
        <taxon>Actinomycetes</taxon>
        <taxon>Micrococcales</taxon>
        <taxon>Brevibacteriaceae</taxon>
        <taxon>Brevibacterium</taxon>
    </lineage>
</organism>
<keyword evidence="8" id="KW-1185">Reference proteome</keyword>
<dbReference type="Proteomes" id="UP001589707">
    <property type="component" value="Unassembled WGS sequence"/>
</dbReference>
<dbReference type="InterPro" id="IPR036390">
    <property type="entry name" value="WH_DNA-bd_sf"/>
</dbReference>
<dbReference type="PANTHER" id="PTHR30346:SF28">
    <property type="entry name" value="HTH-TYPE TRANSCRIPTIONAL REGULATOR CYNR"/>
    <property type="match status" value="1"/>
</dbReference>
<keyword evidence="4" id="KW-0804">Transcription</keyword>
<dbReference type="Pfam" id="PF00126">
    <property type="entry name" value="HTH_1"/>
    <property type="match status" value="1"/>
</dbReference>
<accession>A0ABV5X2N1</accession>
<dbReference type="SUPFAM" id="SSF46785">
    <property type="entry name" value="Winged helix' DNA-binding domain"/>
    <property type="match status" value="1"/>
</dbReference>
<comment type="caution">
    <text evidence="7">The sequence shown here is derived from an EMBL/GenBank/DDBJ whole genome shotgun (WGS) entry which is preliminary data.</text>
</comment>
<evidence type="ECO:0000259" key="6">
    <source>
        <dbReference type="PROSITE" id="PS50931"/>
    </source>
</evidence>
<dbReference type="PRINTS" id="PR00039">
    <property type="entry name" value="HTHLYSR"/>
</dbReference>
<dbReference type="InterPro" id="IPR036388">
    <property type="entry name" value="WH-like_DNA-bd_sf"/>
</dbReference>
<evidence type="ECO:0000256" key="4">
    <source>
        <dbReference type="ARBA" id="ARBA00023163"/>
    </source>
</evidence>
<dbReference type="RefSeq" id="WP_376840244.1">
    <property type="nucleotide sequence ID" value="NZ_JBHMAU010000053.1"/>
</dbReference>
<evidence type="ECO:0000313" key="7">
    <source>
        <dbReference type="EMBL" id="MFB9776433.1"/>
    </source>
</evidence>
<sequence>MSNTVCTRTHNSCGIIVDVNIVRALESFIAVADCESFTRAAETLGLAQPHLSRTIRELERHLGAQLFDRHKRQIRLTAAGTRLLPEARDLTKRLSALPSLATAALGPFRLGVPPFTDATAVPAVAADLHIGTRAVALTPNESAACASEIERGGLDAALVLDGWGSSDVFGGEATEWIVPLVAANSRFTATTGLPLPVGSLRGMPPLLSGHSSGPPERERIILLPADAGLREDSAALSHLIAFGITLHQLTPVEHEFDAITHVSTHGSTLLCPAAVARRHGLPFRPLRPASLGRKVRLISSPRLDLREIFADETPLRTALLTVIDATREPDNVTWRTPRDRQFPPTDERLYPL</sequence>
<dbReference type="InterPro" id="IPR000847">
    <property type="entry name" value="LysR_HTH_N"/>
</dbReference>
<evidence type="ECO:0000256" key="3">
    <source>
        <dbReference type="ARBA" id="ARBA00023125"/>
    </source>
</evidence>
<evidence type="ECO:0000256" key="5">
    <source>
        <dbReference type="SAM" id="MobiDB-lite"/>
    </source>
</evidence>
<evidence type="ECO:0000256" key="1">
    <source>
        <dbReference type="ARBA" id="ARBA00009437"/>
    </source>
</evidence>
<dbReference type="PANTHER" id="PTHR30346">
    <property type="entry name" value="TRANSCRIPTIONAL DUAL REGULATOR HCAR-RELATED"/>
    <property type="match status" value="1"/>
</dbReference>
<keyword evidence="2" id="KW-0805">Transcription regulation</keyword>